<feature type="modified residue" description="2',4',5'-topaquinone" evidence="7">
    <location>
        <position position="482"/>
    </location>
</feature>
<proteinExistence type="evidence at transcript level"/>
<feature type="signal peptide" evidence="10">
    <location>
        <begin position="1"/>
        <end position="16"/>
    </location>
</feature>
<feature type="domain" description="Copper amine oxidase N2-terminal" evidence="12">
    <location>
        <begin position="71"/>
        <end position="154"/>
    </location>
</feature>
<organism evidence="13">
    <name type="scientific">Mytilus coruscus</name>
    <name type="common">Sea mussel</name>
    <dbReference type="NCBI Taxonomy" id="42192"/>
    <lineage>
        <taxon>Eukaryota</taxon>
        <taxon>Metazoa</taxon>
        <taxon>Spiralia</taxon>
        <taxon>Lophotrochozoa</taxon>
        <taxon>Mollusca</taxon>
        <taxon>Bivalvia</taxon>
        <taxon>Autobranchia</taxon>
        <taxon>Pteriomorphia</taxon>
        <taxon>Mytilida</taxon>
        <taxon>Mytiloidea</taxon>
        <taxon>Mytilidae</taxon>
        <taxon>Mytilinae</taxon>
        <taxon>Mytilus</taxon>
    </lineage>
</organism>
<dbReference type="InterPro" id="IPR036460">
    <property type="entry name" value="Cu_amine_oxidase_C_sf"/>
</dbReference>
<evidence type="ECO:0000256" key="7">
    <source>
        <dbReference type="PIRSR" id="PIRSR600269-51"/>
    </source>
</evidence>
<evidence type="ECO:0000259" key="11">
    <source>
        <dbReference type="Pfam" id="PF01179"/>
    </source>
</evidence>
<dbReference type="Gene3D" id="3.10.450.40">
    <property type="match status" value="2"/>
</dbReference>
<keyword evidence="10" id="KW-0732">Signal</keyword>
<sequence>MLKIIVLILWIDGILSGNGNGEKCSHLFYKWISKSAKNSIPVCSRKSSLYGNVDLRESIKPSVFRDLTKKEIEGLLDYLYNRSDLNLTTADKKATNSNFIFISEVFLPPKKHVLKHLDTGYAQPRREARVMIFRGAISIPDVIEIIVSPLPNPTGYRHVPYRPKSIPFIDRPINVFDYNLRPMLEKIDKVAGKMLNELYGGRLVNCGDRCLTFSLNSQLTTPVSGVSKRLWFSWLYQFTEHFLLRPVDFAVLREVDNNGNVTITKIWFDGSFFDSLEDIVAYYNTYKEYINKVPFPTRTGKNDKSINSRGEPSFNKPLKDPSQVSPDGIRYNINDRHVSYSYWEFDVGMAVFYGPRLNDIRYKGDRIAYEISLQELANFYSGDKPQEHVLFFLDSMFKIGAYAKYLHPGVDCPNDATFISSSFKIDRKDEPLINDRAFCIFEFNTGMPLRRHNGYYWNLHRFYEGVANVVLIVRTIPTIGIYDYIIDFIFYQNGVIEVKITPTGIVTSSWHRHDNPYSFQVDKNLMSPIHQHLFNFKMDLDIKGTSNRFETIDIEPVVVDNICHKNPGATIVQDRFIKRLKHKELEAAFKFNFDFPKLLTFVNNNKKDKFGNSPGYKLLNKGMTKVVRPPNDGNNPAISWSQYQLAVTKYKDSEPYSSSVYTHSDNPVFTFQEFIDDNENIVDKDLVAWVTMGVFHVVHKEDLPVTHTPGLSQSTFLTPFNYFDESPGMSAGNAVRIDAVDVNGKTKTVEIERVGTKSDVNCIPEKTYYDELLKKNPCLAVQCL</sequence>
<name>A0A193DU96_MYTCO</name>
<comment type="PTM">
    <text evidence="7 8">Topaquinone (TPQ) is generated by copper-dependent autoxidation of a specific tyrosyl residue.</text>
</comment>
<dbReference type="PRINTS" id="PR00766">
    <property type="entry name" value="CUDAOXIDASE"/>
</dbReference>
<feature type="domain" description="Copper amine oxidase catalytic" evidence="11">
    <location>
        <begin position="322"/>
        <end position="728"/>
    </location>
</feature>
<dbReference type="InterPro" id="IPR049947">
    <property type="entry name" value="Cu_Am_Ox_Cu-bd"/>
</dbReference>
<accession>A0A193DU96</accession>
<dbReference type="GO" id="GO:0005886">
    <property type="term" value="C:plasma membrane"/>
    <property type="evidence" value="ECO:0007669"/>
    <property type="project" value="TreeGrafter"/>
</dbReference>
<feature type="active site" description="Schiff-base intermediate with substrate; via topaquinone" evidence="6">
    <location>
        <position position="482"/>
    </location>
</feature>
<dbReference type="SUPFAM" id="SSF54416">
    <property type="entry name" value="Amine oxidase N-terminal region"/>
    <property type="match status" value="1"/>
</dbReference>
<dbReference type="InterPro" id="IPR016182">
    <property type="entry name" value="Cu_amine_oxidase_N-reg"/>
</dbReference>
<protein>
    <recommendedName>
        <fullName evidence="8">Amine oxidase</fullName>
        <ecNumber evidence="8">1.4.3.-</ecNumber>
    </recommendedName>
</protein>
<evidence type="ECO:0000256" key="4">
    <source>
        <dbReference type="ARBA" id="ARBA00023002"/>
    </source>
</evidence>
<keyword evidence="3 6" id="KW-0801">TPQ</keyword>
<dbReference type="Pfam" id="PF02727">
    <property type="entry name" value="Cu_amine_oxidN2"/>
    <property type="match status" value="1"/>
</dbReference>
<dbReference type="GO" id="GO:0009308">
    <property type="term" value="P:amine metabolic process"/>
    <property type="evidence" value="ECO:0007669"/>
    <property type="project" value="UniProtKB-UniRule"/>
</dbReference>
<comment type="similarity">
    <text evidence="1 8">Belongs to the copper/topaquinone oxidase family.</text>
</comment>
<dbReference type="Pfam" id="PF01179">
    <property type="entry name" value="Cu_amine_oxid"/>
    <property type="match status" value="1"/>
</dbReference>
<evidence type="ECO:0000313" key="13">
    <source>
        <dbReference type="EMBL" id="ANN45949.1"/>
    </source>
</evidence>
<evidence type="ECO:0000256" key="3">
    <source>
        <dbReference type="ARBA" id="ARBA00022772"/>
    </source>
</evidence>
<dbReference type="AlphaFoldDB" id="A0A193DU96"/>
<dbReference type="InterPro" id="IPR000269">
    <property type="entry name" value="Cu_amine_oxidase"/>
</dbReference>
<reference evidence="13" key="1">
    <citation type="journal article" date="2016" name="J. Proteomics">
        <title>In-depth proteomic analysis of the byssus from marine mussel Mytilus coruscus.</title>
        <authorList>
            <person name="Qin C.L."/>
            <person name="Pan Q.D."/>
            <person name="Qi Q."/>
            <person name="Fan M.H."/>
            <person name="Sun J.J."/>
            <person name="Li N.N."/>
            <person name="Liao Z."/>
        </authorList>
    </citation>
    <scope>NUCLEOTIDE SEQUENCE</scope>
    <source>
        <tissue evidence="13">Foot gland</tissue>
    </source>
</reference>
<keyword evidence="5 8" id="KW-0186">Copper</keyword>
<evidence type="ECO:0000256" key="5">
    <source>
        <dbReference type="ARBA" id="ARBA00023008"/>
    </source>
</evidence>
<evidence type="ECO:0000256" key="10">
    <source>
        <dbReference type="SAM" id="SignalP"/>
    </source>
</evidence>
<feature type="active site" description="Proton acceptor" evidence="6">
    <location>
        <position position="394"/>
    </location>
</feature>
<keyword evidence="2 8" id="KW-0479">Metal-binding</keyword>
<evidence type="ECO:0000259" key="12">
    <source>
        <dbReference type="Pfam" id="PF02727"/>
    </source>
</evidence>
<dbReference type="EMBL" id="KX268635">
    <property type="protein sequence ID" value="ANN45949.1"/>
    <property type="molecule type" value="mRNA"/>
</dbReference>
<keyword evidence="4 8" id="KW-0560">Oxidoreductase</keyword>
<evidence type="ECO:0000256" key="1">
    <source>
        <dbReference type="ARBA" id="ARBA00007983"/>
    </source>
</evidence>
<dbReference type="GO" id="GO:0008131">
    <property type="term" value="F:primary methylamine oxidase activity"/>
    <property type="evidence" value="ECO:0007669"/>
    <property type="project" value="InterPro"/>
</dbReference>
<comment type="cofactor">
    <cofactor evidence="8">
        <name>Cu cation</name>
        <dbReference type="ChEBI" id="CHEBI:23378"/>
    </cofactor>
    <text evidence="8">Contains 1 topaquinone per subunit.</text>
</comment>
<feature type="chain" id="PRO_5008257113" description="Amine oxidase" evidence="10">
    <location>
        <begin position="17"/>
        <end position="784"/>
    </location>
</feature>
<evidence type="ECO:0000256" key="6">
    <source>
        <dbReference type="PIRSR" id="PIRSR600269-50"/>
    </source>
</evidence>
<dbReference type="GO" id="GO:0005507">
    <property type="term" value="F:copper ion binding"/>
    <property type="evidence" value="ECO:0007669"/>
    <property type="project" value="InterPro"/>
</dbReference>
<dbReference type="InterPro" id="IPR015798">
    <property type="entry name" value="Cu_amine_oxidase_C"/>
</dbReference>
<dbReference type="PROSITE" id="PS01165">
    <property type="entry name" value="COPPER_AMINE_OXID_2"/>
    <property type="match status" value="1"/>
</dbReference>
<evidence type="ECO:0000256" key="9">
    <source>
        <dbReference type="SAM" id="MobiDB-lite"/>
    </source>
</evidence>
<dbReference type="GO" id="GO:0048038">
    <property type="term" value="F:quinone binding"/>
    <property type="evidence" value="ECO:0007669"/>
    <property type="project" value="InterPro"/>
</dbReference>
<dbReference type="SMR" id="A0A193DU96"/>
<dbReference type="InterPro" id="IPR015800">
    <property type="entry name" value="Cu_amine_oxidase_N2"/>
</dbReference>
<feature type="region of interest" description="Disordered" evidence="9">
    <location>
        <begin position="300"/>
        <end position="322"/>
    </location>
</feature>
<dbReference type="PANTHER" id="PTHR10638">
    <property type="entry name" value="COPPER AMINE OXIDASE"/>
    <property type="match status" value="1"/>
</dbReference>
<evidence type="ECO:0000256" key="8">
    <source>
        <dbReference type="RuleBase" id="RU000672"/>
    </source>
</evidence>
<dbReference type="EC" id="1.4.3.-" evidence="8"/>
<evidence type="ECO:0000256" key="2">
    <source>
        <dbReference type="ARBA" id="ARBA00022723"/>
    </source>
</evidence>
<dbReference type="PANTHER" id="PTHR10638:SF20">
    <property type="entry name" value="AMINE OXIDASE"/>
    <property type="match status" value="1"/>
</dbReference>
<dbReference type="Gene3D" id="2.70.98.20">
    <property type="entry name" value="Copper amine oxidase, catalytic domain"/>
    <property type="match status" value="1"/>
</dbReference>
<dbReference type="SUPFAM" id="SSF49998">
    <property type="entry name" value="Amine oxidase catalytic domain"/>
    <property type="match status" value="1"/>
</dbReference>